<feature type="region of interest" description="Disordered" evidence="2">
    <location>
        <begin position="23"/>
        <end position="57"/>
    </location>
</feature>
<dbReference type="InterPro" id="IPR004387">
    <property type="entry name" value="Pept_M50_Zn"/>
</dbReference>
<evidence type="ECO:0000256" key="2">
    <source>
        <dbReference type="SAM" id="MobiDB-lite"/>
    </source>
</evidence>
<reference evidence="4" key="1">
    <citation type="submission" date="2024-05" db="EMBL/GenBank/DDBJ databases">
        <title>Planctomycetes of the genus Singulisphaera possess chitinolytic capabilities.</title>
        <authorList>
            <person name="Ivanova A."/>
        </authorList>
    </citation>
    <scope>NUCLEOTIDE SEQUENCE</scope>
    <source>
        <strain evidence="4">Ch08T</strain>
    </source>
</reference>
<dbReference type="SUPFAM" id="SSF50156">
    <property type="entry name" value="PDZ domain-like"/>
    <property type="match status" value="2"/>
</dbReference>
<dbReference type="GO" id="GO:0004222">
    <property type="term" value="F:metalloendopeptidase activity"/>
    <property type="evidence" value="ECO:0007669"/>
    <property type="project" value="InterPro"/>
</dbReference>
<dbReference type="RefSeq" id="WP_406700743.1">
    <property type="nucleotide sequence ID" value="NZ_CP155447.1"/>
</dbReference>
<evidence type="ECO:0000256" key="1">
    <source>
        <dbReference type="ARBA" id="ARBA00001947"/>
    </source>
</evidence>
<dbReference type="PANTHER" id="PTHR42837:SF2">
    <property type="entry name" value="MEMBRANE METALLOPROTEASE ARASP2, CHLOROPLASTIC-RELATED"/>
    <property type="match status" value="1"/>
</dbReference>
<dbReference type="InterPro" id="IPR001478">
    <property type="entry name" value="PDZ"/>
</dbReference>
<accession>A0AAU7CTA7</accession>
<name>A0AAU7CTA7_9BACT</name>
<gene>
    <name evidence="4" type="ORF">V5E97_18295</name>
</gene>
<protein>
    <submittedName>
        <fullName evidence="4">PDZ domain-containing protein</fullName>
    </submittedName>
</protein>
<evidence type="ECO:0000259" key="3">
    <source>
        <dbReference type="PROSITE" id="PS50106"/>
    </source>
</evidence>
<feature type="domain" description="PDZ" evidence="3">
    <location>
        <begin position="98"/>
        <end position="178"/>
    </location>
</feature>
<comment type="cofactor">
    <cofactor evidence="1">
        <name>Zn(2+)</name>
        <dbReference type="ChEBI" id="CHEBI:29105"/>
    </cofactor>
</comment>
<dbReference type="GO" id="GO:0016020">
    <property type="term" value="C:membrane"/>
    <property type="evidence" value="ECO:0007669"/>
    <property type="project" value="InterPro"/>
</dbReference>
<dbReference type="InterPro" id="IPR041489">
    <property type="entry name" value="PDZ_6"/>
</dbReference>
<proteinExistence type="predicted"/>
<dbReference type="PANTHER" id="PTHR42837">
    <property type="entry name" value="REGULATOR OF SIGMA-E PROTEASE RSEP"/>
    <property type="match status" value="1"/>
</dbReference>
<dbReference type="GO" id="GO:0006508">
    <property type="term" value="P:proteolysis"/>
    <property type="evidence" value="ECO:0007669"/>
    <property type="project" value="InterPro"/>
</dbReference>
<evidence type="ECO:0000313" key="4">
    <source>
        <dbReference type="EMBL" id="XBH07906.1"/>
    </source>
</evidence>
<feature type="compositionally biased region" description="Basic and acidic residues" evidence="2">
    <location>
        <begin position="27"/>
        <end position="57"/>
    </location>
</feature>
<dbReference type="Gene3D" id="2.30.42.10">
    <property type="match status" value="2"/>
</dbReference>
<dbReference type="InterPro" id="IPR036034">
    <property type="entry name" value="PDZ_sf"/>
</dbReference>
<dbReference type="CDD" id="cd06779">
    <property type="entry name" value="cpPDZ_Deg_HtrA-like"/>
    <property type="match status" value="1"/>
</dbReference>
<dbReference type="Pfam" id="PF17820">
    <property type="entry name" value="PDZ_6"/>
    <property type="match status" value="2"/>
</dbReference>
<dbReference type="AlphaFoldDB" id="A0AAU7CTA7"/>
<dbReference type="PROSITE" id="PS50106">
    <property type="entry name" value="PDZ"/>
    <property type="match status" value="2"/>
</dbReference>
<organism evidence="4">
    <name type="scientific">Singulisphaera sp. Ch08</name>
    <dbReference type="NCBI Taxonomy" id="3120278"/>
    <lineage>
        <taxon>Bacteria</taxon>
        <taxon>Pseudomonadati</taxon>
        <taxon>Planctomycetota</taxon>
        <taxon>Planctomycetia</taxon>
        <taxon>Isosphaerales</taxon>
        <taxon>Isosphaeraceae</taxon>
        <taxon>Singulisphaera</taxon>
    </lineage>
</organism>
<dbReference type="SMART" id="SM00228">
    <property type="entry name" value="PDZ"/>
    <property type="match status" value="2"/>
</dbReference>
<sequence length="405" mass="44572">MTGLRNVFGLAALGSTLVWSSAGWARQESDKPPQKEAGRAETKEIHTEKSTRERREALKKQTEELTDRMRRLKREHLRRGFEFSIPPFHLNVRGDGYDWYLSEPRSNELGAGIVSAEEALRTQLGLPDGQGLSVKSVEPDGPAARVGLQVNDILTTLAGKPLATPADLIKQLKEAGEKPVPLQILRSGKSMTIQVKPESHVTFGPVAATRPQYQLGVQVATLDETLRSQLKVPDREGLLVSVVETGSAAEKAGLKKHDILLAVGEQPLRSPEDLVNQIQNSDGKALNFKLLRAGKIITLEVAPALKPDTETDSPDLDNAPSVRGVRPSGLVLPQRFDPSFPFPRAYDPLWRQRTGNFPVRQTFTLPHTSGSQHGDLQGEVMELRRLIEQLQNSLQTKPASDRSGQ</sequence>
<feature type="domain" description="PDZ" evidence="3">
    <location>
        <begin position="200"/>
        <end position="270"/>
    </location>
</feature>
<dbReference type="EMBL" id="CP155447">
    <property type="protein sequence ID" value="XBH07906.1"/>
    <property type="molecule type" value="Genomic_DNA"/>
</dbReference>